<evidence type="ECO:0000313" key="1">
    <source>
        <dbReference type="EMBL" id="GFU42954.1"/>
    </source>
</evidence>
<gene>
    <name evidence="1" type="ORF">NPIL_124281</name>
</gene>
<dbReference type="AlphaFoldDB" id="A0A8X6QWD7"/>
<organism evidence="1 2">
    <name type="scientific">Nephila pilipes</name>
    <name type="common">Giant wood spider</name>
    <name type="synonym">Nephila maculata</name>
    <dbReference type="NCBI Taxonomy" id="299642"/>
    <lineage>
        <taxon>Eukaryota</taxon>
        <taxon>Metazoa</taxon>
        <taxon>Ecdysozoa</taxon>
        <taxon>Arthropoda</taxon>
        <taxon>Chelicerata</taxon>
        <taxon>Arachnida</taxon>
        <taxon>Araneae</taxon>
        <taxon>Araneomorphae</taxon>
        <taxon>Entelegynae</taxon>
        <taxon>Araneoidea</taxon>
        <taxon>Nephilidae</taxon>
        <taxon>Nephila</taxon>
    </lineage>
</organism>
<name>A0A8X6QWD7_NEPPI</name>
<sequence length="68" mass="8033">KVPNGLSSEFCSLGSILELASEEYGWYKSTSRMLWLFESFKKPEEFLMFTLPVQSVEYENKEFPELRE</sequence>
<keyword evidence="2" id="KW-1185">Reference proteome</keyword>
<reference evidence="1" key="1">
    <citation type="submission" date="2020-08" db="EMBL/GenBank/DDBJ databases">
        <title>Multicomponent nature underlies the extraordinary mechanical properties of spider dragline silk.</title>
        <authorList>
            <person name="Kono N."/>
            <person name="Nakamura H."/>
            <person name="Mori M."/>
            <person name="Yoshida Y."/>
            <person name="Ohtoshi R."/>
            <person name="Malay A.D."/>
            <person name="Moran D.A.P."/>
            <person name="Tomita M."/>
            <person name="Numata K."/>
            <person name="Arakawa K."/>
        </authorList>
    </citation>
    <scope>NUCLEOTIDE SEQUENCE</scope>
</reference>
<evidence type="ECO:0000313" key="2">
    <source>
        <dbReference type="Proteomes" id="UP000887013"/>
    </source>
</evidence>
<feature type="non-terminal residue" evidence="1">
    <location>
        <position position="1"/>
    </location>
</feature>
<comment type="caution">
    <text evidence="1">The sequence shown here is derived from an EMBL/GenBank/DDBJ whole genome shotgun (WGS) entry which is preliminary data.</text>
</comment>
<protein>
    <submittedName>
        <fullName evidence="1">Uncharacterized protein</fullName>
    </submittedName>
</protein>
<accession>A0A8X6QWD7</accession>
<dbReference type="Proteomes" id="UP000887013">
    <property type="component" value="Unassembled WGS sequence"/>
</dbReference>
<proteinExistence type="predicted"/>
<dbReference type="EMBL" id="BMAW01036186">
    <property type="protein sequence ID" value="GFU42954.1"/>
    <property type="molecule type" value="Genomic_DNA"/>
</dbReference>